<sequence length="94" mass="10913">MTRPVLLVVVLACLYMHQVFCQISFSTHWGTGKRSPVFDSQNQPLSNILADASPIEECYSKLKYNLLKYMTLKLEKELQHARECLMAEKDVEYK</sequence>
<keyword evidence="3" id="KW-1185">Reference proteome</keyword>
<dbReference type="EMBL" id="JAIWYP010000008">
    <property type="protein sequence ID" value="KAH3786515.1"/>
    <property type="molecule type" value="Genomic_DNA"/>
</dbReference>
<protein>
    <submittedName>
        <fullName evidence="2">Uncharacterized protein</fullName>
    </submittedName>
</protein>
<comment type="caution">
    <text evidence="2">The sequence shown here is derived from an EMBL/GenBank/DDBJ whole genome shotgun (WGS) entry which is preliminary data.</text>
</comment>
<feature type="signal peptide" evidence="1">
    <location>
        <begin position="1"/>
        <end position="21"/>
    </location>
</feature>
<evidence type="ECO:0000313" key="2">
    <source>
        <dbReference type="EMBL" id="KAH3786515.1"/>
    </source>
</evidence>
<name>A0A9D4ITV8_DREPO</name>
<accession>A0A9D4ITV8</accession>
<dbReference type="Proteomes" id="UP000828390">
    <property type="component" value="Unassembled WGS sequence"/>
</dbReference>
<dbReference type="AlphaFoldDB" id="A0A9D4ITV8"/>
<organism evidence="2 3">
    <name type="scientific">Dreissena polymorpha</name>
    <name type="common">Zebra mussel</name>
    <name type="synonym">Mytilus polymorpha</name>
    <dbReference type="NCBI Taxonomy" id="45954"/>
    <lineage>
        <taxon>Eukaryota</taxon>
        <taxon>Metazoa</taxon>
        <taxon>Spiralia</taxon>
        <taxon>Lophotrochozoa</taxon>
        <taxon>Mollusca</taxon>
        <taxon>Bivalvia</taxon>
        <taxon>Autobranchia</taxon>
        <taxon>Heteroconchia</taxon>
        <taxon>Euheterodonta</taxon>
        <taxon>Imparidentia</taxon>
        <taxon>Neoheterodontei</taxon>
        <taxon>Myida</taxon>
        <taxon>Dreissenoidea</taxon>
        <taxon>Dreissenidae</taxon>
        <taxon>Dreissena</taxon>
    </lineage>
</organism>
<reference evidence="2" key="2">
    <citation type="submission" date="2020-11" db="EMBL/GenBank/DDBJ databases">
        <authorList>
            <person name="McCartney M.A."/>
            <person name="Auch B."/>
            <person name="Kono T."/>
            <person name="Mallez S."/>
            <person name="Becker A."/>
            <person name="Gohl D.M."/>
            <person name="Silverstein K.A.T."/>
            <person name="Koren S."/>
            <person name="Bechman K.B."/>
            <person name="Herman A."/>
            <person name="Abrahante J.E."/>
            <person name="Garbe J."/>
        </authorList>
    </citation>
    <scope>NUCLEOTIDE SEQUENCE</scope>
    <source>
        <strain evidence="2">Duluth1</strain>
        <tissue evidence="2">Whole animal</tissue>
    </source>
</reference>
<evidence type="ECO:0000313" key="3">
    <source>
        <dbReference type="Proteomes" id="UP000828390"/>
    </source>
</evidence>
<keyword evidence="1" id="KW-0732">Signal</keyword>
<feature type="chain" id="PRO_5038461642" evidence="1">
    <location>
        <begin position="22"/>
        <end position="94"/>
    </location>
</feature>
<gene>
    <name evidence="2" type="ORF">DPMN_164622</name>
</gene>
<evidence type="ECO:0000256" key="1">
    <source>
        <dbReference type="SAM" id="SignalP"/>
    </source>
</evidence>
<proteinExistence type="predicted"/>
<reference evidence="2" key="1">
    <citation type="journal article" date="2019" name="bioRxiv">
        <title>The Genome of the Zebra Mussel, Dreissena polymorpha: A Resource for Invasive Species Research.</title>
        <authorList>
            <person name="McCartney M.A."/>
            <person name="Auch B."/>
            <person name="Kono T."/>
            <person name="Mallez S."/>
            <person name="Zhang Y."/>
            <person name="Obille A."/>
            <person name="Becker A."/>
            <person name="Abrahante J.E."/>
            <person name="Garbe J."/>
            <person name="Badalamenti J.P."/>
            <person name="Herman A."/>
            <person name="Mangelson H."/>
            <person name="Liachko I."/>
            <person name="Sullivan S."/>
            <person name="Sone E.D."/>
            <person name="Koren S."/>
            <person name="Silverstein K.A.T."/>
            <person name="Beckman K.B."/>
            <person name="Gohl D.M."/>
        </authorList>
    </citation>
    <scope>NUCLEOTIDE SEQUENCE</scope>
    <source>
        <strain evidence="2">Duluth1</strain>
        <tissue evidence="2">Whole animal</tissue>
    </source>
</reference>